<feature type="modified residue" description="4-aspartylphosphate" evidence="1">
    <location>
        <position position="61"/>
    </location>
</feature>
<dbReference type="SMART" id="SM00850">
    <property type="entry name" value="LytTR"/>
    <property type="match status" value="1"/>
</dbReference>
<dbReference type="SMART" id="SM00448">
    <property type="entry name" value="REC"/>
    <property type="match status" value="1"/>
</dbReference>
<dbReference type="SUPFAM" id="SSF52172">
    <property type="entry name" value="CheY-like"/>
    <property type="match status" value="1"/>
</dbReference>
<proteinExistence type="predicted"/>
<dbReference type="OrthoDB" id="1490554at2"/>
<organism evidence="4 5">
    <name type="scientific">Dysgonomonas capnocytophagoides</name>
    <dbReference type="NCBI Taxonomy" id="45254"/>
    <lineage>
        <taxon>Bacteria</taxon>
        <taxon>Pseudomonadati</taxon>
        <taxon>Bacteroidota</taxon>
        <taxon>Bacteroidia</taxon>
        <taxon>Bacteroidales</taxon>
        <taxon>Dysgonomonadaceae</taxon>
        <taxon>Dysgonomonas</taxon>
    </lineage>
</organism>
<sequence length="254" mass="29220">MEDIKYKIRGVIVEDEQHNRENLYSKLKDYCPDLEVVALCSSALEGRQKILELKPDLVFLDIEMPGGDGFSMMESLSDLNFEVIFVTAFTNYAVKAIKFSALDYIVKPIDTIELLRAVDKAAKSIQNRMTNLRMVNLLENQHRDSLNKVIALPLSDKIEFVEVADIVRCQADGNYTNFYLKNGDKLLISKTLKEYDELLTAYDFLRVHQSHLINLNEVKSFVKTDGGYIQMKDGTSIVISRQRREMVLRILNQR</sequence>
<dbReference type="Proteomes" id="UP000297861">
    <property type="component" value="Unassembled WGS sequence"/>
</dbReference>
<evidence type="ECO:0000259" key="2">
    <source>
        <dbReference type="PROSITE" id="PS50110"/>
    </source>
</evidence>
<accession>A0A4Y8KXY4</accession>
<dbReference type="Gene3D" id="2.40.50.1020">
    <property type="entry name" value="LytTr DNA-binding domain"/>
    <property type="match status" value="1"/>
</dbReference>
<dbReference type="Pfam" id="PF04397">
    <property type="entry name" value="LytTR"/>
    <property type="match status" value="1"/>
</dbReference>
<comment type="caution">
    <text evidence="4">The sequence shown here is derived from an EMBL/GenBank/DDBJ whole genome shotgun (WGS) entry which is preliminary data.</text>
</comment>
<evidence type="ECO:0000256" key="1">
    <source>
        <dbReference type="PROSITE-ProRule" id="PRU00169"/>
    </source>
</evidence>
<dbReference type="InterPro" id="IPR001789">
    <property type="entry name" value="Sig_transdc_resp-reg_receiver"/>
</dbReference>
<feature type="domain" description="HTH LytTR-type" evidence="3">
    <location>
        <begin position="150"/>
        <end position="253"/>
    </location>
</feature>
<dbReference type="GO" id="GO:0000156">
    <property type="term" value="F:phosphorelay response regulator activity"/>
    <property type="evidence" value="ECO:0007669"/>
    <property type="project" value="InterPro"/>
</dbReference>
<dbReference type="InterPro" id="IPR007492">
    <property type="entry name" value="LytTR_DNA-bd_dom"/>
</dbReference>
<gene>
    <name evidence="4" type="ORF">E2605_14595</name>
</gene>
<evidence type="ECO:0000313" key="5">
    <source>
        <dbReference type="Proteomes" id="UP000297861"/>
    </source>
</evidence>
<dbReference type="STRING" id="1121485.GCA_000426485_02032"/>
<dbReference type="PANTHER" id="PTHR37299:SF1">
    <property type="entry name" value="STAGE 0 SPORULATION PROTEIN A HOMOLOG"/>
    <property type="match status" value="1"/>
</dbReference>
<dbReference type="Gene3D" id="3.40.50.2300">
    <property type="match status" value="1"/>
</dbReference>
<evidence type="ECO:0000259" key="3">
    <source>
        <dbReference type="PROSITE" id="PS50930"/>
    </source>
</evidence>
<dbReference type="AlphaFoldDB" id="A0A4Y8KXY4"/>
<keyword evidence="5" id="KW-1185">Reference proteome</keyword>
<dbReference type="InterPro" id="IPR011006">
    <property type="entry name" value="CheY-like_superfamily"/>
</dbReference>
<dbReference type="PROSITE" id="PS50930">
    <property type="entry name" value="HTH_LYTTR"/>
    <property type="match status" value="1"/>
</dbReference>
<dbReference type="GO" id="GO:0003677">
    <property type="term" value="F:DNA binding"/>
    <property type="evidence" value="ECO:0007669"/>
    <property type="project" value="InterPro"/>
</dbReference>
<dbReference type="Pfam" id="PF00072">
    <property type="entry name" value="Response_reg"/>
    <property type="match status" value="1"/>
</dbReference>
<dbReference type="InterPro" id="IPR046947">
    <property type="entry name" value="LytR-like"/>
</dbReference>
<reference evidence="4 5" key="1">
    <citation type="submission" date="2019-03" db="EMBL/GenBank/DDBJ databases">
        <title>San Antonio Military Medical Center submission to MRSN (WRAIR), pending publication.</title>
        <authorList>
            <person name="Blyth D.M."/>
            <person name="Mccarthy S.L."/>
            <person name="Schall S.E."/>
            <person name="Stam J.A."/>
            <person name="Ong A.C."/>
            <person name="Mcgann P.T."/>
        </authorList>
    </citation>
    <scope>NUCLEOTIDE SEQUENCE [LARGE SCALE GENOMIC DNA]</scope>
    <source>
        <strain evidence="4 5">MRSN571793</strain>
    </source>
</reference>
<keyword evidence="1" id="KW-0597">Phosphoprotein</keyword>
<protein>
    <submittedName>
        <fullName evidence="4">Response regulator transcription factor</fullName>
    </submittedName>
</protein>
<dbReference type="PROSITE" id="PS50110">
    <property type="entry name" value="RESPONSE_REGULATORY"/>
    <property type="match status" value="1"/>
</dbReference>
<feature type="domain" description="Response regulatory" evidence="2">
    <location>
        <begin position="9"/>
        <end position="122"/>
    </location>
</feature>
<evidence type="ECO:0000313" key="4">
    <source>
        <dbReference type="EMBL" id="TFD95086.1"/>
    </source>
</evidence>
<name>A0A4Y8KXY4_9BACT</name>
<dbReference type="EMBL" id="SOML01000009">
    <property type="protein sequence ID" value="TFD95086.1"/>
    <property type="molecule type" value="Genomic_DNA"/>
</dbReference>
<dbReference type="PANTHER" id="PTHR37299">
    <property type="entry name" value="TRANSCRIPTIONAL REGULATOR-RELATED"/>
    <property type="match status" value="1"/>
</dbReference>